<organism evidence="3 4">
    <name type="scientific">Gracilibacillus thailandensis</name>
    <dbReference type="NCBI Taxonomy" id="563735"/>
    <lineage>
        <taxon>Bacteria</taxon>
        <taxon>Bacillati</taxon>
        <taxon>Bacillota</taxon>
        <taxon>Bacilli</taxon>
        <taxon>Bacillales</taxon>
        <taxon>Bacillaceae</taxon>
        <taxon>Gracilibacillus</taxon>
    </lineage>
</organism>
<keyword evidence="4" id="KW-1185">Reference proteome</keyword>
<comment type="caution">
    <text evidence="3">The sequence shown here is derived from an EMBL/GenBank/DDBJ whole genome shotgun (WGS) entry which is preliminary data.</text>
</comment>
<gene>
    <name evidence="3" type="ORF">GH885_07255</name>
</gene>
<accession>A0A6N7QY70</accession>
<feature type="domain" description="Actin homologue MreB-like C-terminal" evidence="2">
    <location>
        <begin position="197"/>
        <end position="323"/>
    </location>
</feature>
<dbReference type="RefSeq" id="WP_153834901.1">
    <property type="nucleotide sequence ID" value="NZ_JBHUMW010000096.1"/>
</dbReference>
<evidence type="ECO:0000313" key="4">
    <source>
        <dbReference type="Proteomes" id="UP000435187"/>
    </source>
</evidence>
<dbReference type="SUPFAM" id="SSF53067">
    <property type="entry name" value="Actin-like ATPase domain"/>
    <property type="match status" value="2"/>
</dbReference>
<evidence type="ECO:0000259" key="1">
    <source>
        <dbReference type="Pfam" id="PF17989"/>
    </source>
</evidence>
<evidence type="ECO:0000313" key="3">
    <source>
        <dbReference type="EMBL" id="MRI66142.1"/>
    </source>
</evidence>
<proteinExistence type="predicted"/>
<dbReference type="InterPro" id="IPR049067">
    <property type="entry name" value="MreB-like_C"/>
</dbReference>
<dbReference type="Gene3D" id="3.30.420.40">
    <property type="match status" value="2"/>
</dbReference>
<dbReference type="InterPro" id="IPR040607">
    <property type="entry name" value="ALP_N"/>
</dbReference>
<sequence>MSEVETIAVDVGYGFVKAVSSNGNKVLFPSVVGSGRDRGLANFIEQNEGGENGLDLSEIHIKIDGKHYYVGEMALKNSSDATRIFERERYNHEYSKILMNVAIQLVTKPSTKEVTLFTGLPLDYFRTQHKDFKAKLLEESPVIEWINGLNNVQSRKISISDVGVFPQGMSAVWSTLMNHEGKTFKSDVMEKGNQIGIIDIGFRTTDICVVEMKGEGAFTPLLQFSETVDQGVVNLYENIKIAYQNKTGGSDLSESKIDRILERQSITYRGQKIDLSNEVEQSYKAVVNSIIDRINKLWKEEGDTFDYIFVVGGGGSLFLDHLQSHFNHRLETIVSSQFANAIGYYRIGKMLYSNDLVSKVAT</sequence>
<dbReference type="EMBL" id="WJEE01000012">
    <property type="protein sequence ID" value="MRI66142.1"/>
    <property type="molecule type" value="Genomic_DNA"/>
</dbReference>
<protein>
    <submittedName>
        <fullName evidence="3">Uncharacterized protein</fullName>
    </submittedName>
</protein>
<reference evidence="3 4" key="1">
    <citation type="submission" date="2019-10" db="EMBL/GenBank/DDBJ databases">
        <title>Gracilibacillus salitolerans sp. nov., a moderate halophile isolated from a saline soil in northwest China.</title>
        <authorList>
            <person name="Gan L."/>
        </authorList>
    </citation>
    <scope>NUCLEOTIDE SEQUENCE [LARGE SCALE GENOMIC DNA]</scope>
    <source>
        <strain evidence="3 4">TP2-8</strain>
    </source>
</reference>
<feature type="domain" description="Actin-like protein N-terminal" evidence="1">
    <location>
        <begin position="8"/>
        <end position="169"/>
    </location>
</feature>
<evidence type="ECO:0000259" key="2">
    <source>
        <dbReference type="Pfam" id="PF21522"/>
    </source>
</evidence>
<dbReference type="Pfam" id="PF21522">
    <property type="entry name" value="MreB-like_C"/>
    <property type="match status" value="1"/>
</dbReference>
<dbReference type="InterPro" id="IPR043129">
    <property type="entry name" value="ATPase_NBD"/>
</dbReference>
<name>A0A6N7QY70_9BACI</name>
<dbReference type="AlphaFoldDB" id="A0A6N7QY70"/>
<dbReference type="Proteomes" id="UP000435187">
    <property type="component" value="Unassembled WGS sequence"/>
</dbReference>
<dbReference type="CDD" id="cd24025">
    <property type="entry name" value="ASKHA_NBD_ParM_pCBH-like"/>
    <property type="match status" value="1"/>
</dbReference>
<dbReference type="Pfam" id="PF17989">
    <property type="entry name" value="ALP_N"/>
    <property type="match status" value="1"/>
</dbReference>